<keyword evidence="5" id="KW-0169">Cobalamin biosynthesis</keyword>
<comment type="catalytic activity">
    <reaction evidence="9">
        <text>5,6-dimethylbenzimidazole + nicotinate beta-D-ribonucleotide = alpha-ribazole 5'-phosphate + nicotinate + H(+)</text>
        <dbReference type="Rhea" id="RHEA:11196"/>
        <dbReference type="ChEBI" id="CHEBI:15378"/>
        <dbReference type="ChEBI" id="CHEBI:15890"/>
        <dbReference type="ChEBI" id="CHEBI:32544"/>
        <dbReference type="ChEBI" id="CHEBI:57502"/>
        <dbReference type="ChEBI" id="CHEBI:57918"/>
        <dbReference type="EC" id="2.4.2.21"/>
    </reaction>
</comment>
<keyword evidence="6 10" id="KW-0328">Glycosyltransferase</keyword>
<dbReference type="Gene3D" id="3.40.50.10210">
    <property type="match status" value="1"/>
</dbReference>
<dbReference type="InterPro" id="IPR017846">
    <property type="entry name" value="Nict_dMeBzImd_PRibTrfase_bact"/>
</dbReference>
<evidence type="ECO:0000256" key="2">
    <source>
        <dbReference type="ARBA" id="ARBA00007110"/>
    </source>
</evidence>
<dbReference type="FunFam" id="3.40.50.10210:FF:000001">
    <property type="entry name" value="Nicotinate-nucleotide--dimethylbenzimidazole phosphoribosyltransferase"/>
    <property type="match status" value="1"/>
</dbReference>
<evidence type="ECO:0000256" key="4">
    <source>
        <dbReference type="ARBA" id="ARBA00015486"/>
    </source>
</evidence>
<dbReference type="SUPFAM" id="SSF52733">
    <property type="entry name" value="Nicotinate mononucleotide:5,6-dimethylbenzimidazole phosphoribosyltransferase (CobT)"/>
    <property type="match status" value="1"/>
</dbReference>
<sequence>MTPSWLTQPTAPLDETAARRAHAHQQQLTKPPGSLGQLETLAEWLAARQGTDRPTADNIAITLFAADHGLASEGTSAFPQAVTGEMVKNFAHGGAAISVLARELDAKLDVVNLGTINQPGPLPGVIDLHLGPGTANMLRQPAMSHTQLQAALDAGFDAVSRASEHHSQLFIGGDMGIGNTASATACACALLGLPASELTGPGTGLDTAGVARKATLIQQALDTHRTALNDPLETLRHLGGFEIAALTGSYIACAQRSLPALVDGFITSAAALLAVRIQPTVRDWLLFCHRSAEPGHTRILEALEANPLLDLGLRLGEGSGAASAVPLLRLACALHNGMATFADAGVSGQDK</sequence>
<evidence type="ECO:0000256" key="1">
    <source>
        <dbReference type="ARBA" id="ARBA00005049"/>
    </source>
</evidence>
<dbReference type="EC" id="2.4.2.21" evidence="3"/>
<dbReference type="InterPro" id="IPR003200">
    <property type="entry name" value="Nict_dMeBzImd_PRibTrfase"/>
</dbReference>
<dbReference type="Pfam" id="PF02277">
    <property type="entry name" value="DBI_PRT"/>
    <property type="match status" value="1"/>
</dbReference>
<dbReference type="InterPro" id="IPR036087">
    <property type="entry name" value="Nict_dMeBzImd_PRibTrfase_sf"/>
</dbReference>
<dbReference type="NCBIfam" id="TIGR03160">
    <property type="entry name" value="cobT_DBIPRT"/>
    <property type="match status" value="1"/>
</dbReference>
<gene>
    <name evidence="10" type="ORF">MNBD_GAMMA20-1103</name>
</gene>
<organism evidence="10">
    <name type="scientific">hydrothermal vent metagenome</name>
    <dbReference type="NCBI Taxonomy" id="652676"/>
    <lineage>
        <taxon>unclassified sequences</taxon>
        <taxon>metagenomes</taxon>
        <taxon>ecological metagenomes</taxon>
    </lineage>
</organism>
<evidence type="ECO:0000256" key="7">
    <source>
        <dbReference type="ARBA" id="ARBA00022679"/>
    </source>
</evidence>
<evidence type="ECO:0000256" key="9">
    <source>
        <dbReference type="ARBA" id="ARBA00047340"/>
    </source>
</evidence>
<evidence type="ECO:0000256" key="3">
    <source>
        <dbReference type="ARBA" id="ARBA00011991"/>
    </source>
</evidence>
<keyword evidence="7 10" id="KW-0808">Transferase</keyword>
<comment type="similarity">
    <text evidence="2">Belongs to the CobT family.</text>
</comment>
<protein>
    <recommendedName>
        <fullName evidence="4">Nicotinate-nucleotide--dimethylbenzimidazole phosphoribosyltransferase</fullName>
        <ecNumber evidence="3">2.4.2.21</ecNumber>
    </recommendedName>
    <alternativeName>
        <fullName evidence="8">N(1)-alpha-phosphoribosyltransferase</fullName>
    </alternativeName>
</protein>
<dbReference type="HAMAP" id="MF_00230">
    <property type="entry name" value="CobT"/>
    <property type="match status" value="1"/>
</dbReference>
<dbReference type="UniPathway" id="UPA00061">
    <property type="reaction ID" value="UER00516"/>
</dbReference>
<evidence type="ECO:0000256" key="6">
    <source>
        <dbReference type="ARBA" id="ARBA00022676"/>
    </source>
</evidence>
<comment type="pathway">
    <text evidence="1">Nucleoside biosynthesis; alpha-ribazole biosynthesis; alpha-ribazole from 5,6-dimethylbenzimidazole: step 1/2.</text>
</comment>
<evidence type="ECO:0000256" key="8">
    <source>
        <dbReference type="ARBA" id="ARBA00030686"/>
    </source>
</evidence>
<dbReference type="NCBIfam" id="NF000996">
    <property type="entry name" value="PRK00105.1"/>
    <property type="match status" value="1"/>
</dbReference>
<dbReference type="EMBL" id="UOFU01000357">
    <property type="protein sequence ID" value="VAX03973.1"/>
    <property type="molecule type" value="Genomic_DNA"/>
</dbReference>
<reference evidence="10" key="1">
    <citation type="submission" date="2018-06" db="EMBL/GenBank/DDBJ databases">
        <authorList>
            <person name="Zhirakovskaya E."/>
        </authorList>
    </citation>
    <scope>NUCLEOTIDE SEQUENCE</scope>
</reference>
<dbReference type="GO" id="GO:0009236">
    <property type="term" value="P:cobalamin biosynthetic process"/>
    <property type="evidence" value="ECO:0007669"/>
    <property type="project" value="UniProtKB-KW"/>
</dbReference>
<dbReference type="AlphaFoldDB" id="A0A3B1AWB1"/>
<dbReference type="InterPro" id="IPR023195">
    <property type="entry name" value="Nict_dMeBzImd_PRibTrfase_N"/>
</dbReference>
<evidence type="ECO:0000313" key="10">
    <source>
        <dbReference type="EMBL" id="VAX03973.1"/>
    </source>
</evidence>
<evidence type="ECO:0000256" key="5">
    <source>
        <dbReference type="ARBA" id="ARBA00022573"/>
    </source>
</evidence>
<name>A0A3B1AWB1_9ZZZZ</name>
<dbReference type="PANTHER" id="PTHR43463">
    <property type="entry name" value="NICOTINATE-NUCLEOTIDE--DIMETHYLBENZIMIDAZOLE PHOSPHORIBOSYLTRANSFERASE"/>
    <property type="match status" value="1"/>
</dbReference>
<dbReference type="Gene3D" id="1.10.1610.10">
    <property type="match status" value="1"/>
</dbReference>
<proteinExistence type="inferred from homology"/>
<dbReference type="PANTHER" id="PTHR43463:SF1">
    <property type="entry name" value="NICOTINATE-NUCLEOTIDE--DIMETHYLBENZIMIDAZOLE PHOSPHORIBOSYLTRANSFERASE"/>
    <property type="match status" value="1"/>
</dbReference>
<accession>A0A3B1AWB1</accession>
<dbReference type="CDD" id="cd02439">
    <property type="entry name" value="DMB-PRT_CobT"/>
    <property type="match status" value="1"/>
</dbReference>
<dbReference type="GO" id="GO:0008939">
    <property type="term" value="F:nicotinate-nucleotide-dimethylbenzimidazole phosphoribosyltransferase activity"/>
    <property type="evidence" value="ECO:0007669"/>
    <property type="project" value="UniProtKB-EC"/>
</dbReference>